<accession>A0A6J4K2E3</accession>
<dbReference type="EMBL" id="CADCTR010001390">
    <property type="protein sequence ID" value="CAA9293838.1"/>
    <property type="molecule type" value="Genomic_DNA"/>
</dbReference>
<dbReference type="InterPro" id="IPR011009">
    <property type="entry name" value="Kinase-like_dom_sf"/>
</dbReference>
<gene>
    <name evidence="2" type="ORF">AVDCRST_MAG93-4108</name>
</gene>
<dbReference type="AlphaFoldDB" id="A0A6J4K2E3"/>
<evidence type="ECO:0000259" key="1">
    <source>
        <dbReference type="Pfam" id="PF01636"/>
    </source>
</evidence>
<dbReference type="SUPFAM" id="SSF56112">
    <property type="entry name" value="Protein kinase-like (PK-like)"/>
    <property type="match status" value="1"/>
</dbReference>
<proteinExistence type="predicted"/>
<dbReference type="InterPro" id="IPR002575">
    <property type="entry name" value="Aminoglycoside_PTrfase"/>
</dbReference>
<organism evidence="2">
    <name type="scientific">uncultured Chloroflexia bacterium</name>
    <dbReference type="NCBI Taxonomy" id="1672391"/>
    <lineage>
        <taxon>Bacteria</taxon>
        <taxon>Bacillati</taxon>
        <taxon>Chloroflexota</taxon>
        <taxon>Chloroflexia</taxon>
        <taxon>environmental samples</taxon>
    </lineage>
</organism>
<name>A0A6J4K2E3_9CHLR</name>
<reference evidence="2" key="1">
    <citation type="submission" date="2020-02" db="EMBL/GenBank/DDBJ databases">
        <authorList>
            <person name="Meier V. D."/>
        </authorList>
    </citation>
    <scope>NUCLEOTIDE SEQUENCE</scope>
    <source>
        <strain evidence="2">AVDCRST_MAG93</strain>
    </source>
</reference>
<feature type="domain" description="Aminoglycoside phosphotransferase" evidence="1">
    <location>
        <begin position="2"/>
        <end position="162"/>
    </location>
</feature>
<protein>
    <recommendedName>
        <fullName evidence="1">Aminoglycoside phosphotransferase domain-containing protein</fullName>
    </recommendedName>
</protein>
<dbReference type="Pfam" id="PF01636">
    <property type="entry name" value="APH"/>
    <property type="match status" value="1"/>
</dbReference>
<dbReference type="Gene3D" id="3.90.1200.10">
    <property type="match status" value="1"/>
</dbReference>
<feature type="non-terminal residue" evidence="2">
    <location>
        <position position="1"/>
    </location>
</feature>
<sequence>EQLRIAQALGQNLAHMHQLTWPFAGEYDLASDTIQPFDEGLARWIIADTRRWLAKARTNGLATTADDVVWTEHVIAEAQPALENAFLPCFVMNDYNPGNVLVECSHGTWQVSGLFDLMEYYFGNGEADLMRLIAIYLERDQQHGAELSRAFASAYLAHKPPRQGFQERYAFFMLRDRLIAWEYGTRPGINWFPHAQSFRDYAEPFPTSWRLVIPHAAGSG</sequence>
<evidence type="ECO:0000313" key="2">
    <source>
        <dbReference type="EMBL" id="CAA9293838.1"/>
    </source>
</evidence>